<sequence>MRPRSLLLAAIAFITLAALPSAAQAGPPDAKQWEVKNTSSVSNGTEYQLFNTKVGRLGYDNRFFGVDLGWNKGSKGGHFVFLRDSGKPNVRDHRAGPLAADQKVAIYNTKTRRYLRFEKRGQWKAELEWDRSPVYEWQLHDQQGAKFALFNTRVSQYLVNQFKNYGINLGWLQSGPPPVQSFSVPLSAQPVIQGYIPFLGSFGGGTQGKLLTVQNASSSSTLRFVKPGKSTSDCGSADATITVAPRASLTADQMKTLYGSATPRLPVNFLACVSSTTPVSLTFLNITYQLDS</sequence>
<keyword evidence="3" id="KW-1185">Reference proteome</keyword>
<dbReference type="EMBL" id="CP088295">
    <property type="protein sequence ID" value="UUY03631.1"/>
    <property type="molecule type" value="Genomic_DNA"/>
</dbReference>
<protein>
    <submittedName>
        <fullName evidence="2">Uncharacterized protein</fullName>
    </submittedName>
</protein>
<keyword evidence="1" id="KW-0732">Signal</keyword>
<dbReference type="Proteomes" id="UP001058860">
    <property type="component" value="Chromosome"/>
</dbReference>
<feature type="signal peptide" evidence="1">
    <location>
        <begin position="1"/>
        <end position="25"/>
    </location>
</feature>
<proteinExistence type="predicted"/>
<reference evidence="3" key="1">
    <citation type="submission" date="2021-11" db="EMBL/GenBank/DDBJ databases">
        <title>Cultivation dependent microbiological survey of springs from the worlds oldest radium mine currently devoted to the extraction of radon-saturated water.</title>
        <authorList>
            <person name="Kapinusova G."/>
            <person name="Smrhova T."/>
            <person name="Strejcek M."/>
            <person name="Suman J."/>
            <person name="Jani K."/>
            <person name="Pajer P."/>
            <person name="Uhlik O."/>
        </authorList>
    </citation>
    <scope>NUCLEOTIDE SEQUENCE [LARGE SCALE GENOMIC DNA]</scope>
    <source>
        <strain evidence="3">J379</strain>
    </source>
</reference>
<evidence type="ECO:0000313" key="2">
    <source>
        <dbReference type="EMBL" id="UUY03631.1"/>
    </source>
</evidence>
<gene>
    <name evidence="2" type="ORF">LRS13_23670</name>
</gene>
<evidence type="ECO:0000256" key="1">
    <source>
        <dbReference type="SAM" id="SignalP"/>
    </source>
</evidence>
<accession>A0ABY5PG20</accession>
<evidence type="ECO:0000313" key="3">
    <source>
        <dbReference type="Proteomes" id="UP001058860"/>
    </source>
</evidence>
<name>A0ABY5PG20_9ACTN</name>
<feature type="chain" id="PRO_5047390535" evidence="1">
    <location>
        <begin position="26"/>
        <end position="292"/>
    </location>
</feature>
<organism evidence="2 3">
    <name type="scientific">Svornostia abyssi</name>
    <dbReference type="NCBI Taxonomy" id="2898438"/>
    <lineage>
        <taxon>Bacteria</taxon>
        <taxon>Bacillati</taxon>
        <taxon>Actinomycetota</taxon>
        <taxon>Thermoleophilia</taxon>
        <taxon>Solirubrobacterales</taxon>
        <taxon>Baekduiaceae</taxon>
        <taxon>Svornostia</taxon>
    </lineage>
</organism>
<dbReference type="RefSeq" id="WP_353864133.1">
    <property type="nucleotide sequence ID" value="NZ_CP088295.1"/>
</dbReference>